<name>A0ABX2Q5T6_9BACT</name>
<comment type="caution">
    <text evidence="1">The sequence shown here is derived from an EMBL/GenBank/DDBJ whole genome shotgun (WGS) entry which is preliminary data.</text>
</comment>
<accession>A0ABX2Q5T6</accession>
<reference evidence="1 2" key="1">
    <citation type="submission" date="2020-05" db="EMBL/GenBank/DDBJ databases">
        <title>Hymenobacter terrestris sp. nov. and Hymenobacter lapidiphilus sp. nov., isolated from regoliths in Antarctica.</title>
        <authorList>
            <person name="Sedlacek I."/>
            <person name="Pantucek R."/>
            <person name="Zeman M."/>
            <person name="Holochova P."/>
            <person name="Kralova S."/>
            <person name="Stankova E."/>
            <person name="Sedo O."/>
            <person name="Micenkova L."/>
            <person name="Svec P."/>
            <person name="Gupta V."/>
            <person name="Sood U."/>
            <person name="Korpole U.S."/>
            <person name="Lal R."/>
        </authorList>
    </citation>
    <scope>NUCLEOTIDE SEQUENCE [LARGE SCALE GENOMIC DNA]</scope>
    <source>
        <strain evidence="1 2">P5252</strain>
    </source>
</reference>
<evidence type="ECO:0008006" key="3">
    <source>
        <dbReference type="Google" id="ProtNLM"/>
    </source>
</evidence>
<dbReference type="EMBL" id="JABKAV010000027">
    <property type="protein sequence ID" value="NVO85336.1"/>
    <property type="molecule type" value="Genomic_DNA"/>
</dbReference>
<sequence length="126" mass="13519">MKQLALLLLLGLGSLLHISCKKEPAAGEVLIRVKNASSYQFQSVQVIAPGGENSYGALGTGEETAYAAYPTAYKYAYVKVLIDGQEFVFQPIDYVGEAPLGPGKYAYVLSVANITQGNLTLTLEKQ</sequence>
<proteinExistence type="predicted"/>
<keyword evidence="2" id="KW-1185">Reference proteome</keyword>
<gene>
    <name evidence="1" type="ORF">HW556_10640</name>
</gene>
<protein>
    <recommendedName>
        <fullName evidence="3">DUF4625 domain-containing protein</fullName>
    </recommendedName>
</protein>
<dbReference type="RefSeq" id="WP_176900002.1">
    <property type="nucleotide sequence ID" value="NZ_JABKAV010000027.1"/>
</dbReference>
<evidence type="ECO:0000313" key="2">
    <source>
        <dbReference type="Proteomes" id="UP000626554"/>
    </source>
</evidence>
<dbReference type="Proteomes" id="UP000626554">
    <property type="component" value="Unassembled WGS sequence"/>
</dbReference>
<evidence type="ECO:0000313" key="1">
    <source>
        <dbReference type="EMBL" id="NVO85336.1"/>
    </source>
</evidence>
<organism evidence="1 2">
    <name type="scientific">Hymenobacter terrestris</name>
    <dbReference type="NCBI Taxonomy" id="2748310"/>
    <lineage>
        <taxon>Bacteria</taxon>
        <taxon>Pseudomonadati</taxon>
        <taxon>Bacteroidota</taxon>
        <taxon>Cytophagia</taxon>
        <taxon>Cytophagales</taxon>
        <taxon>Hymenobacteraceae</taxon>
        <taxon>Hymenobacter</taxon>
    </lineage>
</organism>